<dbReference type="InterPro" id="IPR010633">
    <property type="entry name" value="Phage_lambda_GpZ"/>
</dbReference>
<protein>
    <submittedName>
        <fullName evidence="1">Phage tail completion protein</fullName>
    </submittedName>
</protein>
<organism evidence="1">
    <name type="scientific">Enterovibrio sp. FF_113</name>
    <dbReference type="NCBI Taxonomy" id="1660266"/>
    <lineage>
        <taxon>Bacteria</taxon>
        <taxon>Pseudomonadati</taxon>
        <taxon>Pseudomonadota</taxon>
        <taxon>Gammaproteobacteria</taxon>
        <taxon>Vibrionales</taxon>
        <taxon>Vibrionaceae</taxon>
        <taxon>Enterovibrio</taxon>
    </lineage>
</organism>
<name>A0A0H3ZQX8_9GAMM</name>
<accession>A0A0H3ZQX8</accession>
<dbReference type="EMBL" id="KP795616">
    <property type="protein sequence ID" value="AKN38788.1"/>
    <property type="molecule type" value="Genomic_DNA"/>
</dbReference>
<sequence>MMNIHRNAPLSEQIQKTIANLNAIKRTAVPVATSKTINAVGMVSERNTAKDVSKTERIKQKSIRARLVVRQKSAPAVPVRIVKVRRHTMAVSAVGKPRKTKRGVTVGRHRFDSAFVADGSKGFGKYIPSAKRSNRSQAYRPTRLKSEQVFTRSSKARYPIEVVTIPIAEPLTEAYERSVRRAYNQDFPRSMAKNLETEFRKLKLGISS</sequence>
<proteinExistence type="predicted"/>
<evidence type="ECO:0000313" key="1">
    <source>
        <dbReference type="EMBL" id="AKN38788.1"/>
    </source>
</evidence>
<dbReference type="AlphaFoldDB" id="A0A0H3ZQX8"/>
<reference evidence="1" key="1">
    <citation type="journal article" date="2015" name="MBio">
        <title>Eco-Evolutionary Dynamics of Episomes among Ecologically Cohesive Bacterial Populations.</title>
        <authorList>
            <person name="Xue H."/>
            <person name="Cordero O.X."/>
            <person name="Camas F.M."/>
            <person name="Trimble W."/>
            <person name="Meyer F."/>
            <person name="Guglielmini J."/>
            <person name="Rocha E.P."/>
            <person name="Polz M.F."/>
        </authorList>
    </citation>
    <scope>NUCLEOTIDE SEQUENCE</scope>
    <source>
        <strain evidence="1">FF_113</strain>
    </source>
</reference>
<dbReference type="Pfam" id="PF06763">
    <property type="entry name" value="Minor_tail_Z"/>
    <property type="match status" value="1"/>
</dbReference>